<organism evidence="1">
    <name type="scientific">marine sediment metagenome</name>
    <dbReference type="NCBI Taxonomy" id="412755"/>
    <lineage>
        <taxon>unclassified sequences</taxon>
        <taxon>metagenomes</taxon>
        <taxon>ecological metagenomes</taxon>
    </lineage>
</organism>
<dbReference type="AlphaFoldDB" id="A0A0F9KRE8"/>
<gene>
    <name evidence="1" type="ORF">LCGC14_1300120</name>
</gene>
<proteinExistence type="predicted"/>
<comment type="caution">
    <text evidence="1">The sequence shown here is derived from an EMBL/GenBank/DDBJ whole genome shotgun (WGS) entry which is preliminary data.</text>
</comment>
<dbReference type="EMBL" id="LAZR01007581">
    <property type="protein sequence ID" value="KKM84343.1"/>
    <property type="molecule type" value="Genomic_DNA"/>
</dbReference>
<name>A0A0F9KRE8_9ZZZZ</name>
<sequence length="230" mass="27426">MKQVRFVFFKAKFEWRNVLPGRKIRLIDDGISLWTGLFNWFTPGYSHVEVWIHEDPDWDYWVTLGDSIYGKSQHQFRGICYTSTMRGDDNGTVSRPASTVFKYPKRWEYIEFEVTDESFEHALVWADERVFHNKGYSKRDLLRFAMPLWLLKGLKIADPDREICSEHGEGWAIRLWSAAFSVGWFQPLLNYIFIRSPRRLWRDLVRRHHVPTYSLTTGLMVRDEKGKKVK</sequence>
<evidence type="ECO:0000313" key="1">
    <source>
        <dbReference type="EMBL" id="KKM84343.1"/>
    </source>
</evidence>
<protein>
    <submittedName>
        <fullName evidence="1">Uncharacterized protein</fullName>
    </submittedName>
</protein>
<accession>A0A0F9KRE8</accession>
<reference evidence="1" key="1">
    <citation type="journal article" date="2015" name="Nature">
        <title>Complex archaea that bridge the gap between prokaryotes and eukaryotes.</title>
        <authorList>
            <person name="Spang A."/>
            <person name="Saw J.H."/>
            <person name="Jorgensen S.L."/>
            <person name="Zaremba-Niedzwiedzka K."/>
            <person name="Martijn J."/>
            <person name="Lind A.E."/>
            <person name="van Eijk R."/>
            <person name="Schleper C."/>
            <person name="Guy L."/>
            <person name="Ettema T.J."/>
        </authorList>
    </citation>
    <scope>NUCLEOTIDE SEQUENCE</scope>
</reference>